<evidence type="ECO:0000313" key="2">
    <source>
        <dbReference type="Proteomes" id="UP000283975"/>
    </source>
</evidence>
<accession>A0A414AVG5</accession>
<proteinExistence type="predicted"/>
<name>A0A414AVG5_9FIRM</name>
<gene>
    <name evidence="1" type="ORF">DW839_12685</name>
</gene>
<dbReference type="RefSeq" id="WP_002578573.1">
    <property type="nucleotide sequence ID" value="NZ_BAABZS010000001.1"/>
</dbReference>
<sequence length="151" mass="18140">MVIRFNIPNGRMEINLETFFQEARRPQIHKMLKWVRASWPDEKNAREIREWLTDRRQDETDRAKAFAKKYVDCRTELAELQEMYERMQSPCYAVYTRDKEKLTNAKKDVSRYKAKTVRYKREMDEHRKLAERYEGILKDADKILGGNDGGS</sequence>
<reference evidence="1 2" key="1">
    <citation type="submission" date="2018-08" db="EMBL/GenBank/DDBJ databases">
        <title>A genome reference for cultivated species of the human gut microbiota.</title>
        <authorList>
            <person name="Zou Y."/>
            <person name="Xue W."/>
            <person name="Luo G."/>
        </authorList>
    </citation>
    <scope>NUCLEOTIDE SEQUENCE [LARGE SCALE GENOMIC DNA]</scope>
    <source>
        <strain evidence="1 2">AM35-14</strain>
    </source>
</reference>
<dbReference type="EMBL" id="QSHZ01000012">
    <property type="protein sequence ID" value="RHC55699.1"/>
    <property type="molecule type" value="Genomic_DNA"/>
</dbReference>
<dbReference type="AlphaFoldDB" id="A0A414AVG5"/>
<organism evidence="1 2">
    <name type="scientific">Enterocloster bolteae</name>
    <dbReference type="NCBI Taxonomy" id="208479"/>
    <lineage>
        <taxon>Bacteria</taxon>
        <taxon>Bacillati</taxon>
        <taxon>Bacillota</taxon>
        <taxon>Clostridia</taxon>
        <taxon>Lachnospirales</taxon>
        <taxon>Lachnospiraceae</taxon>
        <taxon>Enterocloster</taxon>
    </lineage>
</organism>
<comment type="caution">
    <text evidence="1">The sequence shown here is derived from an EMBL/GenBank/DDBJ whole genome shotgun (WGS) entry which is preliminary data.</text>
</comment>
<protein>
    <submittedName>
        <fullName evidence="1">Uncharacterized protein</fullName>
    </submittedName>
</protein>
<dbReference type="Proteomes" id="UP000283975">
    <property type="component" value="Unassembled WGS sequence"/>
</dbReference>
<evidence type="ECO:0000313" key="1">
    <source>
        <dbReference type="EMBL" id="RHC55699.1"/>
    </source>
</evidence>